<protein>
    <submittedName>
        <fullName evidence="2">Uncharacterized protein</fullName>
    </submittedName>
</protein>
<dbReference type="Proteomes" id="UP001165090">
    <property type="component" value="Unassembled WGS sequence"/>
</dbReference>
<evidence type="ECO:0000313" key="2">
    <source>
        <dbReference type="EMBL" id="GLI60586.1"/>
    </source>
</evidence>
<name>A0ABQ5RSM3_9CHLO</name>
<gene>
    <name evidence="2" type="ORF">VaNZ11_002746</name>
</gene>
<reference evidence="2 3" key="1">
    <citation type="journal article" date="2023" name="IScience">
        <title>Expanded male sex-determining region conserved during the evolution of homothallism in the green alga Volvox.</title>
        <authorList>
            <person name="Yamamoto K."/>
            <person name="Matsuzaki R."/>
            <person name="Mahakham W."/>
            <person name="Heman W."/>
            <person name="Sekimoto H."/>
            <person name="Kawachi M."/>
            <person name="Minakuchi Y."/>
            <person name="Toyoda A."/>
            <person name="Nozaki H."/>
        </authorList>
    </citation>
    <scope>NUCLEOTIDE SEQUENCE [LARGE SCALE GENOMIC DNA]</scope>
    <source>
        <strain evidence="2 3">NIES-4468</strain>
    </source>
</reference>
<feature type="region of interest" description="Disordered" evidence="1">
    <location>
        <begin position="1"/>
        <end position="36"/>
    </location>
</feature>
<evidence type="ECO:0000313" key="3">
    <source>
        <dbReference type="Proteomes" id="UP001165090"/>
    </source>
</evidence>
<proteinExistence type="predicted"/>
<sequence length="210" mass="22759">MGSNKVSMAQFEDFPPSNRRHITAPQDQLGPGLAPRDEAKVIPVSLARSRVAHDGAELQEDPGSFVSSMGKEAARGASSMMSSYQAMQAGVSLEQKKRTGKKIVQPQQTGPGLFFGSASGAAGTRANPAAALEVRVKRRFWEGSGVGWAGRGWHAKGSYEALGMRARACRTLAALRAMLKMRHDGLEGRKHGFQRNYYTPPVACARMRTW</sequence>
<dbReference type="EMBL" id="BSDZ01000008">
    <property type="protein sequence ID" value="GLI60586.1"/>
    <property type="molecule type" value="Genomic_DNA"/>
</dbReference>
<organism evidence="2 3">
    <name type="scientific">Volvox africanus</name>
    <dbReference type="NCBI Taxonomy" id="51714"/>
    <lineage>
        <taxon>Eukaryota</taxon>
        <taxon>Viridiplantae</taxon>
        <taxon>Chlorophyta</taxon>
        <taxon>core chlorophytes</taxon>
        <taxon>Chlorophyceae</taxon>
        <taxon>CS clade</taxon>
        <taxon>Chlamydomonadales</taxon>
        <taxon>Volvocaceae</taxon>
        <taxon>Volvox</taxon>
    </lineage>
</organism>
<comment type="caution">
    <text evidence="2">The sequence shown here is derived from an EMBL/GenBank/DDBJ whole genome shotgun (WGS) entry which is preliminary data.</text>
</comment>
<keyword evidence="3" id="KW-1185">Reference proteome</keyword>
<accession>A0ABQ5RSM3</accession>
<evidence type="ECO:0000256" key="1">
    <source>
        <dbReference type="SAM" id="MobiDB-lite"/>
    </source>
</evidence>